<dbReference type="SUPFAM" id="SSF53335">
    <property type="entry name" value="S-adenosyl-L-methionine-dependent methyltransferases"/>
    <property type="match status" value="1"/>
</dbReference>
<evidence type="ECO:0000256" key="3">
    <source>
        <dbReference type="ARBA" id="ARBA00022603"/>
    </source>
</evidence>
<dbReference type="PIRSF" id="PIRSF004486">
    <property type="entry name" value="MraW"/>
    <property type="match status" value="1"/>
</dbReference>
<keyword evidence="8" id="KW-1185">Reference proteome</keyword>
<feature type="binding site" evidence="6">
    <location>
        <position position="116"/>
    </location>
    <ligand>
        <name>S-adenosyl-L-methionine</name>
        <dbReference type="ChEBI" id="CHEBI:59789"/>
    </ligand>
</feature>
<dbReference type="GO" id="GO:0008168">
    <property type="term" value="F:methyltransferase activity"/>
    <property type="evidence" value="ECO:0007669"/>
    <property type="project" value="UniProtKB-KW"/>
</dbReference>
<evidence type="ECO:0000313" key="8">
    <source>
        <dbReference type="Proteomes" id="UP001596114"/>
    </source>
</evidence>
<dbReference type="Gene3D" id="3.40.50.150">
    <property type="entry name" value="Vaccinia Virus protein VP39"/>
    <property type="match status" value="1"/>
</dbReference>
<dbReference type="GO" id="GO:0032259">
    <property type="term" value="P:methylation"/>
    <property type="evidence" value="ECO:0007669"/>
    <property type="project" value="UniProtKB-KW"/>
</dbReference>
<feature type="binding site" evidence="6">
    <location>
        <position position="90"/>
    </location>
    <ligand>
        <name>S-adenosyl-L-methionine</name>
        <dbReference type="ChEBI" id="CHEBI:59789"/>
    </ligand>
</feature>
<dbReference type="HAMAP" id="MF_01007">
    <property type="entry name" value="16SrRNA_methyltr_H"/>
    <property type="match status" value="1"/>
</dbReference>
<dbReference type="Pfam" id="PF01795">
    <property type="entry name" value="Methyltransf_5"/>
    <property type="match status" value="1"/>
</dbReference>
<evidence type="ECO:0000256" key="2">
    <source>
        <dbReference type="ARBA" id="ARBA00022552"/>
    </source>
</evidence>
<dbReference type="Gene3D" id="1.10.150.170">
    <property type="entry name" value="Putative methyltransferase TM0872, insert domain"/>
    <property type="match status" value="1"/>
</dbReference>
<dbReference type="InterPro" id="IPR002903">
    <property type="entry name" value="RsmH"/>
</dbReference>
<comment type="caution">
    <text evidence="7">The sequence shown here is derived from an EMBL/GenBank/DDBJ whole genome shotgun (WGS) entry which is preliminary data.</text>
</comment>
<dbReference type="EC" id="2.1.1.199" evidence="6"/>
<dbReference type="EMBL" id="JBHSNF010000001">
    <property type="protein sequence ID" value="MFC5524628.1"/>
    <property type="molecule type" value="Genomic_DNA"/>
</dbReference>
<comment type="catalytic activity">
    <reaction evidence="6">
        <text>cytidine(1402) in 16S rRNA + S-adenosyl-L-methionine = N(4)-methylcytidine(1402) in 16S rRNA + S-adenosyl-L-homocysteine + H(+)</text>
        <dbReference type="Rhea" id="RHEA:42928"/>
        <dbReference type="Rhea" id="RHEA-COMP:10286"/>
        <dbReference type="Rhea" id="RHEA-COMP:10287"/>
        <dbReference type="ChEBI" id="CHEBI:15378"/>
        <dbReference type="ChEBI" id="CHEBI:57856"/>
        <dbReference type="ChEBI" id="CHEBI:59789"/>
        <dbReference type="ChEBI" id="CHEBI:74506"/>
        <dbReference type="ChEBI" id="CHEBI:82748"/>
        <dbReference type="EC" id="2.1.1.199"/>
    </reaction>
</comment>
<feature type="binding site" evidence="6">
    <location>
        <position position="109"/>
    </location>
    <ligand>
        <name>S-adenosyl-L-methionine</name>
        <dbReference type="ChEBI" id="CHEBI:59789"/>
    </ligand>
</feature>
<comment type="function">
    <text evidence="6">Specifically methylates the N4 position of cytidine in position 1402 (C1402) of 16S rRNA.</text>
</comment>
<comment type="similarity">
    <text evidence="1 6">Belongs to the methyltransferase superfamily. RsmH family.</text>
</comment>
<evidence type="ECO:0000256" key="1">
    <source>
        <dbReference type="ARBA" id="ARBA00010396"/>
    </source>
</evidence>
<dbReference type="InterPro" id="IPR029063">
    <property type="entry name" value="SAM-dependent_MTases_sf"/>
</dbReference>
<name>A0ABW0QIT5_9GAMM</name>
<accession>A0ABW0QIT5</accession>
<keyword evidence="4 6" id="KW-0808">Transferase</keyword>
<keyword evidence="5 6" id="KW-0949">S-adenosyl-L-methionine</keyword>
<evidence type="ECO:0000256" key="5">
    <source>
        <dbReference type="ARBA" id="ARBA00022691"/>
    </source>
</evidence>
<evidence type="ECO:0000256" key="6">
    <source>
        <dbReference type="HAMAP-Rule" id="MF_01007"/>
    </source>
</evidence>
<comment type="subcellular location">
    <subcellularLocation>
        <location evidence="6">Cytoplasm</location>
    </subcellularLocation>
</comment>
<keyword evidence="6" id="KW-0963">Cytoplasm</keyword>
<feature type="binding site" evidence="6">
    <location>
        <position position="64"/>
    </location>
    <ligand>
        <name>S-adenosyl-L-methionine</name>
        <dbReference type="ChEBI" id="CHEBI:59789"/>
    </ligand>
</feature>
<dbReference type="InterPro" id="IPR023397">
    <property type="entry name" value="SAM-dep_MeTrfase_MraW_recog"/>
</dbReference>
<sequence>MAQSRNTDSGAGPLQHIPVMLGEAVEGLSVQPGGRYLDGTFGRGGHARAILSRLGPDGRLLLMDRDPQAIAAAQAEFAGDARVSIRHANFSSLAEWDETAAGLDGVLLDLGVSSPQLDEAARGFSFMADAPLDMRMDTTQGESAADFLAHASEREITEVLWHFGEERHGRRIARAIVADRATVPFTRTAQLASLIERVVGRREPGKHPATRSFQALRIRVNGELEALQQGLQAALDRLKPGGRLAVISFHSLEDRAVKLFIRDHSGHVQNRRRGPPVAAAPAQLVAVGKAQFPSDAELATNPRSRSAVLRVAQKLADGGQA</sequence>
<dbReference type="SUPFAM" id="SSF81799">
    <property type="entry name" value="Putative methyltransferase TM0872, insert domain"/>
    <property type="match status" value="1"/>
</dbReference>
<reference evidence="8" key="1">
    <citation type="journal article" date="2019" name="Int. J. Syst. Evol. Microbiol.">
        <title>The Global Catalogue of Microorganisms (GCM) 10K type strain sequencing project: providing services to taxonomists for standard genome sequencing and annotation.</title>
        <authorList>
            <consortium name="The Broad Institute Genomics Platform"/>
            <consortium name="The Broad Institute Genome Sequencing Center for Infectious Disease"/>
            <person name="Wu L."/>
            <person name="Ma J."/>
        </authorList>
    </citation>
    <scope>NUCLEOTIDE SEQUENCE [LARGE SCALE GENOMIC DNA]</scope>
    <source>
        <strain evidence="8">CGMCC 1.16619</strain>
    </source>
</reference>
<evidence type="ECO:0000313" key="7">
    <source>
        <dbReference type="EMBL" id="MFC5524628.1"/>
    </source>
</evidence>
<gene>
    <name evidence="6 7" type="primary">rsmH</name>
    <name evidence="7" type="ORF">ACFPPA_02630</name>
</gene>
<keyword evidence="2 6" id="KW-0698">rRNA processing</keyword>
<organism evidence="7 8">
    <name type="scientific">Rhodanobacter ginsengisoli</name>
    <dbReference type="NCBI Taxonomy" id="418646"/>
    <lineage>
        <taxon>Bacteria</taxon>
        <taxon>Pseudomonadati</taxon>
        <taxon>Pseudomonadota</taxon>
        <taxon>Gammaproteobacteria</taxon>
        <taxon>Lysobacterales</taxon>
        <taxon>Rhodanobacteraceae</taxon>
        <taxon>Rhodanobacter</taxon>
    </lineage>
</organism>
<evidence type="ECO:0000256" key="4">
    <source>
        <dbReference type="ARBA" id="ARBA00022679"/>
    </source>
</evidence>
<dbReference type="Proteomes" id="UP001596114">
    <property type="component" value="Unassembled WGS sequence"/>
</dbReference>
<dbReference type="PANTHER" id="PTHR11265:SF0">
    <property type="entry name" value="12S RRNA N4-METHYLCYTIDINE METHYLTRANSFERASE"/>
    <property type="match status" value="1"/>
</dbReference>
<protein>
    <recommendedName>
        <fullName evidence="6">Ribosomal RNA small subunit methyltransferase H</fullName>
        <ecNumber evidence="6">2.1.1.199</ecNumber>
    </recommendedName>
    <alternativeName>
        <fullName evidence="6">16S rRNA m(4)C1402 methyltransferase</fullName>
    </alternativeName>
    <alternativeName>
        <fullName evidence="6">rRNA (cytosine-N(4)-)-methyltransferase RsmH</fullName>
    </alternativeName>
</protein>
<feature type="binding site" evidence="6">
    <location>
        <begin position="44"/>
        <end position="46"/>
    </location>
    <ligand>
        <name>S-adenosyl-L-methionine</name>
        <dbReference type="ChEBI" id="CHEBI:59789"/>
    </ligand>
</feature>
<proteinExistence type="inferred from homology"/>
<dbReference type="RefSeq" id="WP_377316990.1">
    <property type="nucleotide sequence ID" value="NZ_JBHSNF010000001.1"/>
</dbReference>
<keyword evidence="3 6" id="KW-0489">Methyltransferase</keyword>
<dbReference type="NCBIfam" id="TIGR00006">
    <property type="entry name" value="16S rRNA (cytosine(1402)-N(4))-methyltransferase RsmH"/>
    <property type="match status" value="1"/>
</dbReference>
<dbReference type="PANTHER" id="PTHR11265">
    <property type="entry name" value="S-ADENOSYL-METHYLTRANSFERASE MRAW"/>
    <property type="match status" value="1"/>
</dbReference>